<dbReference type="PANTHER" id="PTHR10901">
    <property type="entry name" value="TROPOMODULIN"/>
    <property type="match status" value="1"/>
</dbReference>
<reference evidence="7" key="1">
    <citation type="submission" date="2012-12" db="EMBL/GenBank/DDBJ databases">
        <authorList>
            <person name="Hellsten U."/>
            <person name="Grimwood J."/>
            <person name="Chapman J.A."/>
            <person name="Shapiro H."/>
            <person name="Aerts A."/>
            <person name="Otillar R.P."/>
            <person name="Terry A.Y."/>
            <person name="Boore J.L."/>
            <person name="Simakov O."/>
            <person name="Marletaz F."/>
            <person name="Cho S.-J."/>
            <person name="Edsinger-Gonzales E."/>
            <person name="Havlak P."/>
            <person name="Kuo D.-H."/>
            <person name="Larsson T."/>
            <person name="Lv J."/>
            <person name="Arendt D."/>
            <person name="Savage R."/>
            <person name="Osoegawa K."/>
            <person name="de Jong P."/>
            <person name="Lindberg D.R."/>
            <person name="Seaver E.C."/>
            <person name="Weisblat D.A."/>
            <person name="Putnam N.H."/>
            <person name="Grigoriev I.V."/>
            <person name="Rokhsar D.S."/>
        </authorList>
    </citation>
    <scope>NUCLEOTIDE SEQUENCE</scope>
</reference>
<accession>T1EDY6</accession>
<feature type="region of interest" description="Disordered" evidence="4">
    <location>
        <begin position="39"/>
        <end position="60"/>
    </location>
</feature>
<evidence type="ECO:0000313" key="5">
    <source>
        <dbReference type="EMBL" id="ESO05905.1"/>
    </source>
</evidence>
<dbReference type="EMBL" id="KB096324">
    <property type="protein sequence ID" value="ESO05905.1"/>
    <property type="molecule type" value="Genomic_DNA"/>
</dbReference>
<keyword evidence="3" id="KW-0206">Cytoskeleton</keyword>
<gene>
    <name evidence="6" type="primary">20194788</name>
    <name evidence="5" type="ORF">HELRODRAFT_105912</name>
</gene>
<proteinExistence type="predicted"/>
<dbReference type="Gene3D" id="3.80.10.10">
    <property type="entry name" value="Ribonuclease Inhibitor"/>
    <property type="match status" value="1"/>
</dbReference>
<dbReference type="GO" id="GO:0051694">
    <property type="term" value="P:pointed-end actin filament capping"/>
    <property type="evidence" value="ECO:0007669"/>
    <property type="project" value="InterPro"/>
</dbReference>
<dbReference type="GO" id="GO:0030239">
    <property type="term" value="P:myofibril assembly"/>
    <property type="evidence" value="ECO:0000318"/>
    <property type="project" value="GO_Central"/>
</dbReference>
<dbReference type="EnsemblMetazoa" id="HelroT105912">
    <property type="protein sequence ID" value="HelroP105912"/>
    <property type="gene ID" value="HelroG105912"/>
</dbReference>
<evidence type="ECO:0000256" key="1">
    <source>
        <dbReference type="ARBA" id="ARBA00004245"/>
    </source>
</evidence>
<evidence type="ECO:0000313" key="6">
    <source>
        <dbReference type="EnsemblMetazoa" id="HelroP105912"/>
    </source>
</evidence>
<dbReference type="Proteomes" id="UP000015101">
    <property type="component" value="Unassembled WGS sequence"/>
</dbReference>
<evidence type="ECO:0000256" key="3">
    <source>
        <dbReference type="ARBA" id="ARBA00023212"/>
    </source>
</evidence>
<evidence type="ECO:0000256" key="2">
    <source>
        <dbReference type="ARBA" id="ARBA00022490"/>
    </source>
</evidence>
<reference evidence="6" key="3">
    <citation type="submission" date="2015-06" db="UniProtKB">
        <authorList>
            <consortium name="EnsemblMetazoa"/>
        </authorList>
    </citation>
    <scope>IDENTIFICATION</scope>
</reference>
<dbReference type="InParanoid" id="T1EDY6"/>
<protein>
    <recommendedName>
        <fullName evidence="8">Tropomodulin</fullName>
    </recommendedName>
</protein>
<sequence length="355" mass="40190">MSTIEVFNRDVKTFKESEIDDLLSKLTKEELEELHLELVDSDDPHIPPSDRCRYKTDKEASGPFDRQKLLEYLETKAAKEKDWADAKPYVKETRGKVWKPKEADKVVIRKDLDDVVETEWDEALKSATEDELVDLAAVLGFHGLLNQNQYHHAFVSGKQAAEIPGGLQSITKCEPCKQYENEPANDTDVELSLRKLIGNDATLTELNLNNIKEIPNELLLDIFNSLKSNTVLEKLHLANIGLTDKPAKVLAEAIRENRRLTMLNVESNFLSGQTIADLVRSVNCHQTIVDLKVANQRPQVLGVKSEMEIAELVKRNKTLLKFSIFLEVPAARIEISKSLQANNDALRQVRVDKKI</sequence>
<dbReference type="AlphaFoldDB" id="T1EDY6"/>
<name>T1EDY6_HELRO</name>
<keyword evidence="2" id="KW-0963">Cytoplasm</keyword>
<dbReference type="EMBL" id="AMQM01000461">
    <property type="status" value="NOT_ANNOTATED_CDS"/>
    <property type="molecule type" value="Genomic_DNA"/>
</dbReference>
<dbReference type="PANTHER" id="PTHR10901:SF6">
    <property type="entry name" value="TROPOMODULIN, ISOFORM N"/>
    <property type="match status" value="1"/>
</dbReference>
<dbReference type="HOGENOM" id="CLU_031052_1_0_1"/>
<dbReference type="GO" id="GO:0005523">
    <property type="term" value="F:tropomyosin binding"/>
    <property type="evidence" value="ECO:0000318"/>
    <property type="project" value="GO_Central"/>
</dbReference>
<dbReference type="Pfam" id="PF03250">
    <property type="entry name" value="Tropomodulin"/>
    <property type="match status" value="1"/>
</dbReference>
<dbReference type="GO" id="GO:0030016">
    <property type="term" value="C:myofibril"/>
    <property type="evidence" value="ECO:0000318"/>
    <property type="project" value="GO_Central"/>
</dbReference>
<keyword evidence="7" id="KW-1185">Reference proteome</keyword>
<dbReference type="OrthoDB" id="2163268at2759"/>
<dbReference type="CTD" id="20194788"/>
<dbReference type="STRING" id="6412.T1EDY6"/>
<organism evidence="6 7">
    <name type="scientific">Helobdella robusta</name>
    <name type="common">Californian leech</name>
    <dbReference type="NCBI Taxonomy" id="6412"/>
    <lineage>
        <taxon>Eukaryota</taxon>
        <taxon>Metazoa</taxon>
        <taxon>Spiralia</taxon>
        <taxon>Lophotrochozoa</taxon>
        <taxon>Annelida</taxon>
        <taxon>Clitellata</taxon>
        <taxon>Hirudinea</taxon>
        <taxon>Rhynchobdellida</taxon>
        <taxon>Glossiphoniidae</taxon>
        <taxon>Helobdella</taxon>
    </lineage>
</organism>
<dbReference type="GeneID" id="20194788"/>
<evidence type="ECO:0000256" key="4">
    <source>
        <dbReference type="SAM" id="MobiDB-lite"/>
    </source>
</evidence>
<dbReference type="InterPro" id="IPR004934">
    <property type="entry name" value="TMOD"/>
</dbReference>
<dbReference type="KEGG" id="hro:HELRODRAFT_105912"/>
<dbReference type="GO" id="GO:0005856">
    <property type="term" value="C:cytoskeleton"/>
    <property type="evidence" value="ECO:0000318"/>
    <property type="project" value="GO_Central"/>
</dbReference>
<dbReference type="GO" id="GO:0007015">
    <property type="term" value="P:actin filament organization"/>
    <property type="evidence" value="ECO:0000318"/>
    <property type="project" value="GO_Central"/>
</dbReference>
<dbReference type="InterPro" id="IPR032675">
    <property type="entry name" value="LRR_dom_sf"/>
</dbReference>
<dbReference type="eggNOG" id="KOG3735">
    <property type="taxonomic scope" value="Eukaryota"/>
</dbReference>
<dbReference type="OMA" id="QKPMQTF"/>
<dbReference type="SUPFAM" id="SSF52047">
    <property type="entry name" value="RNI-like"/>
    <property type="match status" value="1"/>
</dbReference>
<evidence type="ECO:0008006" key="8">
    <source>
        <dbReference type="Google" id="ProtNLM"/>
    </source>
</evidence>
<dbReference type="FunFam" id="3.80.10.10:FF:000099">
    <property type="entry name" value="Tropomodulin, isoform C"/>
    <property type="match status" value="1"/>
</dbReference>
<dbReference type="RefSeq" id="XP_009015273.1">
    <property type="nucleotide sequence ID" value="XM_009017025.1"/>
</dbReference>
<comment type="subcellular location">
    <subcellularLocation>
        <location evidence="1">Cytoplasm</location>
        <location evidence="1">Cytoskeleton</location>
    </subcellularLocation>
</comment>
<reference evidence="5 7" key="2">
    <citation type="journal article" date="2013" name="Nature">
        <title>Insights into bilaterian evolution from three spiralian genomes.</title>
        <authorList>
            <person name="Simakov O."/>
            <person name="Marletaz F."/>
            <person name="Cho S.J."/>
            <person name="Edsinger-Gonzales E."/>
            <person name="Havlak P."/>
            <person name="Hellsten U."/>
            <person name="Kuo D.H."/>
            <person name="Larsson T."/>
            <person name="Lv J."/>
            <person name="Arendt D."/>
            <person name="Savage R."/>
            <person name="Osoegawa K."/>
            <person name="de Jong P."/>
            <person name="Grimwood J."/>
            <person name="Chapman J.A."/>
            <person name="Shapiro H."/>
            <person name="Aerts A."/>
            <person name="Otillar R.P."/>
            <person name="Terry A.Y."/>
            <person name="Boore J.L."/>
            <person name="Grigoriev I.V."/>
            <person name="Lindberg D.R."/>
            <person name="Seaver E.C."/>
            <person name="Weisblat D.A."/>
            <person name="Putnam N.H."/>
            <person name="Rokhsar D.S."/>
        </authorList>
    </citation>
    <scope>NUCLEOTIDE SEQUENCE</scope>
</reference>
<evidence type="ECO:0000313" key="7">
    <source>
        <dbReference type="Proteomes" id="UP000015101"/>
    </source>
</evidence>
<dbReference type="FunCoup" id="T1EDY6">
    <property type="interactions" value="323"/>
</dbReference>